<keyword evidence="5 7" id="KW-0573">Peptidoglycan synthesis</keyword>
<evidence type="ECO:0000256" key="9">
    <source>
        <dbReference type="SAM" id="SignalP"/>
    </source>
</evidence>
<dbReference type="SUPFAM" id="SSF141523">
    <property type="entry name" value="L,D-transpeptidase catalytic domain-like"/>
    <property type="match status" value="1"/>
</dbReference>
<keyword evidence="6 7" id="KW-0961">Cell wall biogenesis/degradation</keyword>
<dbReference type="PANTHER" id="PTHR30582:SF30">
    <property type="entry name" value="BLR4375 PROTEIN"/>
    <property type="match status" value="1"/>
</dbReference>
<feature type="active site" description="Proton donor/acceptor" evidence="7">
    <location>
        <position position="285"/>
    </location>
</feature>
<name>A0A238W489_9RHOB</name>
<dbReference type="AlphaFoldDB" id="A0A238W489"/>
<dbReference type="GO" id="GO:0008360">
    <property type="term" value="P:regulation of cell shape"/>
    <property type="evidence" value="ECO:0007669"/>
    <property type="project" value="UniProtKB-UniRule"/>
</dbReference>
<reference evidence="13" key="2">
    <citation type="submission" date="2017-06" db="EMBL/GenBank/DDBJ databases">
        <authorList>
            <person name="Varghese N."/>
            <person name="Submissions S."/>
        </authorList>
    </citation>
    <scope>NUCLEOTIDE SEQUENCE [LARGE SCALE GENOMIC DNA]</scope>
    <source>
        <strain evidence="13">DSM 26170</strain>
    </source>
</reference>
<evidence type="ECO:0000256" key="4">
    <source>
        <dbReference type="ARBA" id="ARBA00022960"/>
    </source>
</evidence>
<feature type="compositionally biased region" description="Low complexity" evidence="8">
    <location>
        <begin position="406"/>
        <end position="422"/>
    </location>
</feature>
<keyword evidence="3" id="KW-0808">Transferase</keyword>
<keyword evidence="9" id="KW-0732">Signal</keyword>
<dbReference type="Proteomes" id="UP000292859">
    <property type="component" value="Unassembled WGS sequence"/>
</dbReference>
<evidence type="ECO:0000256" key="6">
    <source>
        <dbReference type="ARBA" id="ARBA00023316"/>
    </source>
</evidence>
<dbReference type="Gene3D" id="1.10.101.10">
    <property type="entry name" value="PGBD-like superfamily/PGBD"/>
    <property type="match status" value="1"/>
</dbReference>
<dbReference type="PANTHER" id="PTHR30582">
    <property type="entry name" value="L,D-TRANSPEPTIDASE"/>
    <property type="match status" value="1"/>
</dbReference>
<feature type="region of interest" description="Disordered" evidence="8">
    <location>
        <begin position="343"/>
        <end position="439"/>
    </location>
</feature>
<dbReference type="Pfam" id="PF03734">
    <property type="entry name" value="YkuD"/>
    <property type="match status" value="1"/>
</dbReference>
<evidence type="ECO:0000256" key="3">
    <source>
        <dbReference type="ARBA" id="ARBA00022679"/>
    </source>
</evidence>
<dbReference type="InterPro" id="IPR002477">
    <property type="entry name" value="Peptidoglycan-bd-like"/>
</dbReference>
<dbReference type="GO" id="GO:0071972">
    <property type="term" value="F:peptidoglycan L,D-transpeptidase activity"/>
    <property type="evidence" value="ECO:0007669"/>
    <property type="project" value="TreeGrafter"/>
</dbReference>
<dbReference type="InterPro" id="IPR036366">
    <property type="entry name" value="PGBDSf"/>
</dbReference>
<evidence type="ECO:0000313" key="13">
    <source>
        <dbReference type="Proteomes" id="UP000198409"/>
    </source>
</evidence>
<dbReference type="EMBL" id="FZNM01000003">
    <property type="protein sequence ID" value="SNR41144.1"/>
    <property type="molecule type" value="Genomic_DNA"/>
</dbReference>
<dbReference type="InterPro" id="IPR050979">
    <property type="entry name" value="LD-transpeptidase"/>
</dbReference>
<dbReference type="UniPathway" id="UPA00219"/>
<dbReference type="RefSeq" id="WP_089387464.1">
    <property type="nucleotide sequence ID" value="NZ_FZNM01000003.1"/>
</dbReference>
<evidence type="ECO:0000259" key="10">
    <source>
        <dbReference type="PROSITE" id="PS52029"/>
    </source>
</evidence>
<evidence type="ECO:0000256" key="8">
    <source>
        <dbReference type="SAM" id="MobiDB-lite"/>
    </source>
</evidence>
<feature type="compositionally biased region" description="Low complexity" evidence="8">
    <location>
        <begin position="343"/>
        <end position="377"/>
    </location>
</feature>
<dbReference type="SUPFAM" id="SSF47090">
    <property type="entry name" value="PGBD-like"/>
    <property type="match status" value="1"/>
</dbReference>
<dbReference type="Pfam" id="PF01471">
    <property type="entry name" value="PG_binding_1"/>
    <property type="match status" value="1"/>
</dbReference>
<dbReference type="OrthoDB" id="9787225at2"/>
<feature type="active site" description="Nucleophile" evidence="7">
    <location>
        <position position="301"/>
    </location>
</feature>
<dbReference type="EMBL" id="SIRL01000003">
    <property type="protein sequence ID" value="TBN51545.1"/>
    <property type="molecule type" value="Genomic_DNA"/>
</dbReference>
<keyword evidence="11" id="KW-0449">Lipoprotein</keyword>
<dbReference type="GO" id="GO:0071555">
    <property type="term" value="P:cell wall organization"/>
    <property type="evidence" value="ECO:0007669"/>
    <property type="project" value="UniProtKB-UniRule"/>
</dbReference>
<dbReference type="PROSITE" id="PS52029">
    <property type="entry name" value="LD_TPASE"/>
    <property type="match status" value="1"/>
</dbReference>
<keyword evidence="14" id="KW-1185">Reference proteome</keyword>
<comment type="similarity">
    <text evidence="2">Belongs to the YkuD family.</text>
</comment>
<protein>
    <submittedName>
        <fullName evidence="11">Lipoprotein-anchoring transpeptidase ErfK/SrfK</fullName>
    </submittedName>
    <submittedName>
        <fullName evidence="12">Murein L,D-transpeptidase</fullName>
    </submittedName>
</protein>
<dbReference type="GO" id="GO:0018104">
    <property type="term" value="P:peptidoglycan-protein cross-linking"/>
    <property type="evidence" value="ECO:0007669"/>
    <property type="project" value="TreeGrafter"/>
</dbReference>
<dbReference type="CDD" id="cd16913">
    <property type="entry name" value="YkuD_like"/>
    <property type="match status" value="1"/>
</dbReference>
<dbReference type="GO" id="GO:0016740">
    <property type="term" value="F:transferase activity"/>
    <property type="evidence" value="ECO:0007669"/>
    <property type="project" value="UniProtKB-KW"/>
</dbReference>
<feature type="domain" description="L,D-TPase catalytic" evidence="10">
    <location>
        <begin position="192"/>
        <end position="326"/>
    </location>
</feature>
<organism evidence="11 13">
    <name type="scientific">Paracoccus sediminis</name>
    <dbReference type="NCBI Taxonomy" id="1214787"/>
    <lineage>
        <taxon>Bacteria</taxon>
        <taxon>Pseudomonadati</taxon>
        <taxon>Pseudomonadota</taxon>
        <taxon>Alphaproteobacteria</taxon>
        <taxon>Rhodobacterales</taxon>
        <taxon>Paracoccaceae</taxon>
        <taxon>Paracoccus</taxon>
    </lineage>
</organism>
<evidence type="ECO:0000256" key="5">
    <source>
        <dbReference type="ARBA" id="ARBA00022984"/>
    </source>
</evidence>
<dbReference type="Gene3D" id="2.40.440.10">
    <property type="entry name" value="L,D-transpeptidase catalytic domain-like"/>
    <property type="match status" value="1"/>
</dbReference>
<keyword evidence="4 7" id="KW-0133">Cell shape</keyword>
<dbReference type="InterPro" id="IPR036365">
    <property type="entry name" value="PGBD-like_sf"/>
</dbReference>
<reference evidence="11" key="1">
    <citation type="submission" date="2017-06" db="EMBL/GenBank/DDBJ databases">
        <authorList>
            <person name="Kim H.J."/>
            <person name="Triplett B.A."/>
        </authorList>
    </citation>
    <scope>NUCLEOTIDE SEQUENCE [LARGE SCALE GENOMIC DNA]</scope>
    <source>
        <strain evidence="11">DSM 26170</strain>
    </source>
</reference>
<dbReference type="InterPro" id="IPR005490">
    <property type="entry name" value="LD_TPept_cat_dom"/>
</dbReference>
<evidence type="ECO:0000313" key="12">
    <source>
        <dbReference type="EMBL" id="TBN51545.1"/>
    </source>
</evidence>
<feature type="signal peptide" evidence="9">
    <location>
        <begin position="1"/>
        <end position="23"/>
    </location>
</feature>
<dbReference type="GO" id="GO:0005576">
    <property type="term" value="C:extracellular region"/>
    <property type="evidence" value="ECO:0007669"/>
    <property type="project" value="TreeGrafter"/>
</dbReference>
<evidence type="ECO:0000313" key="11">
    <source>
        <dbReference type="EMBL" id="SNR41144.1"/>
    </source>
</evidence>
<sequence length="439" mass="45959">MPRLARFPLVLMLASVTALPVAAQTNRQFLAADVEAATYGGGDLPSGRSALTTKVQVLLDRSGISPGVIDGFKGGMSQSAIMAFERRSGLPIDGAMDPHVWNLLQSFAAQPATQDYTITPEDAQGLVDSIPADYAEKAQMKTLAHTSVAERLGERFHMDEKFIAFLNPGVDLIPGATIKVINPGSQMRGTVARILVDVNTRRVAGFDANGQLLVDFPATIGSSATPSPSGNHHVATIALNPNYTYDPRKNFQQGDNDKPLVVPPGPNGPVGTVWIGLSKPSYGIHGTPTPSQLFQNQSMGCVRLTNWDAEELAHMVRIDGTTVEFLPAGVTIADATGVAPAPAAPAEPLAVPDTAVPDTAVPDATTPAPPVATATADQPLDYDPLAATPQPVEPVFENTSEEEADALAPQPDPQADPLTDALTGALPDGFVVPPADVQP</sequence>
<evidence type="ECO:0000256" key="1">
    <source>
        <dbReference type="ARBA" id="ARBA00004752"/>
    </source>
</evidence>
<feature type="chain" id="PRO_5012669673" evidence="9">
    <location>
        <begin position="24"/>
        <end position="439"/>
    </location>
</feature>
<reference evidence="12 14" key="3">
    <citation type="submission" date="2019-02" db="EMBL/GenBank/DDBJ databases">
        <authorList>
            <person name="Zhang G."/>
        </authorList>
    </citation>
    <scope>NUCLEOTIDE SEQUENCE [LARGE SCALE GENOMIC DNA]</scope>
    <source>
        <strain evidence="12 14">CMB17</strain>
    </source>
</reference>
<evidence type="ECO:0000256" key="7">
    <source>
        <dbReference type="PROSITE-ProRule" id="PRU01373"/>
    </source>
</evidence>
<evidence type="ECO:0000313" key="14">
    <source>
        <dbReference type="Proteomes" id="UP000292859"/>
    </source>
</evidence>
<evidence type="ECO:0000256" key="2">
    <source>
        <dbReference type="ARBA" id="ARBA00005992"/>
    </source>
</evidence>
<comment type="pathway">
    <text evidence="1 7">Cell wall biogenesis; peptidoglycan biosynthesis.</text>
</comment>
<accession>A0A238W489</accession>
<gene>
    <name evidence="12" type="ORF">EYF88_07085</name>
    <name evidence="11" type="ORF">SAMN06265378_103329</name>
</gene>
<dbReference type="InterPro" id="IPR038063">
    <property type="entry name" value="Transpep_catalytic_dom"/>
</dbReference>
<proteinExistence type="inferred from homology"/>
<dbReference type="Proteomes" id="UP000198409">
    <property type="component" value="Unassembled WGS sequence"/>
</dbReference>